<evidence type="ECO:0000256" key="3">
    <source>
        <dbReference type="ARBA" id="ARBA00022475"/>
    </source>
</evidence>
<dbReference type="AlphaFoldDB" id="H5SIP9"/>
<dbReference type="EMBL" id="AP011736">
    <property type="protein sequence ID" value="BAL56035.1"/>
    <property type="molecule type" value="Genomic_DNA"/>
</dbReference>
<keyword evidence="6 9" id="KW-1133">Transmembrane helix</keyword>
<feature type="transmembrane region" description="Helical" evidence="9">
    <location>
        <begin position="95"/>
        <end position="116"/>
    </location>
</feature>
<keyword evidence="7 9" id="KW-0472">Membrane</keyword>
<dbReference type="GO" id="GO:0006865">
    <property type="term" value="P:amino acid transport"/>
    <property type="evidence" value="ECO:0007669"/>
    <property type="project" value="UniProtKB-KW"/>
</dbReference>
<reference evidence="10" key="2">
    <citation type="journal article" date="2012" name="PLoS ONE">
        <title>A Deeply Branching Thermophilic Bacterium with an Ancient Acetyl-CoA Pathway Dominates a Subsurface Ecosystem.</title>
        <authorList>
            <person name="Takami H."/>
            <person name="Noguchi H."/>
            <person name="Takaki Y."/>
            <person name="Uchiyama I."/>
            <person name="Toyoda A."/>
            <person name="Nishi S."/>
            <person name="Chee G.-J."/>
            <person name="Arai W."/>
            <person name="Nunoura T."/>
            <person name="Itoh T."/>
            <person name="Hattori M."/>
            <person name="Takai K."/>
        </authorList>
    </citation>
    <scope>NUCLEOTIDE SEQUENCE</scope>
</reference>
<name>H5SIP9_9ZZZZ</name>
<feature type="transmembrane region" description="Helical" evidence="9">
    <location>
        <begin position="144"/>
        <end position="161"/>
    </location>
</feature>
<feature type="transmembrane region" description="Helical" evidence="9">
    <location>
        <begin position="193"/>
        <end position="215"/>
    </location>
</feature>
<keyword evidence="3" id="KW-1003">Cell membrane</keyword>
<dbReference type="InterPro" id="IPR052157">
    <property type="entry name" value="BCAA_transport_permease"/>
</dbReference>
<accession>H5SIP9</accession>
<organism evidence="10">
    <name type="scientific">uncultured prokaryote</name>
    <dbReference type="NCBI Taxonomy" id="198431"/>
    <lineage>
        <taxon>unclassified sequences</taxon>
        <taxon>environmental samples</taxon>
    </lineage>
</organism>
<evidence type="ECO:0000256" key="4">
    <source>
        <dbReference type="ARBA" id="ARBA00022692"/>
    </source>
</evidence>
<feature type="transmembrane region" description="Helical" evidence="9">
    <location>
        <begin position="227"/>
        <end position="252"/>
    </location>
</feature>
<evidence type="ECO:0000256" key="6">
    <source>
        <dbReference type="ARBA" id="ARBA00022989"/>
    </source>
</evidence>
<evidence type="ECO:0000256" key="2">
    <source>
        <dbReference type="ARBA" id="ARBA00022448"/>
    </source>
</evidence>
<evidence type="ECO:0000256" key="9">
    <source>
        <dbReference type="SAM" id="Phobius"/>
    </source>
</evidence>
<gene>
    <name evidence="10" type="ORF">HGMM_F34B05C09</name>
</gene>
<feature type="transmembrane region" description="Helical" evidence="9">
    <location>
        <begin position="63"/>
        <end position="83"/>
    </location>
</feature>
<keyword evidence="2" id="KW-0813">Transport</keyword>
<feature type="transmembrane region" description="Helical" evidence="9">
    <location>
        <begin position="41"/>
        <end position="57"/>
    </location>
</feature>
<reference evidence="10" key="1">
    <citation type="journal article" date="2005" name="Environ. Microbiol.">
        <title>Genetic and functional properties of uncultivated thermophilic crenarchaeotes from a subsurface gold mine as revealed by analysis of genome fragments.</title>
        <authorList>
            <person name="Nunoura T."/>
            <person name="Hirayama H."/>
            <person name="Takami H."/>
            <person name="Oida H."/>
            <person name="Nishi S."/>
            <person name="Shimamura S."/>
            <person name="Suzuki Y."/>
            <person name="Inagaki F."/>
            <person name="Takai K."/>
            <person name="Nealson K.H."/>
            <person name="Horikoshi K."/>
        </authorList>
    </citation>
    <scope>NUCLEOTIDE SEQUENCE</scope>
</reference>
<evidence type="ECO:0000256" key="5">
    <source>
        <dbReference type="ARBA" id="ARBA00022970"/>
    </source>
</evidence>
<feature type="transmembrane region" description="Helical" evidence="9">
    <location>
        <begin position="267"/>
        <end position="290"/>
    </location>
</feature>
<evidence type="ECO:0000256" key="7">
    <source>
        <dbReference type="ARBA" id="ARBA00023136"/>
    </source>
</evidence>
<protein>
    <submittedName>
        <fullName evidence="10">Branched-chain amino acid transport system permease protein</fullName>
    </submittedName>
</protein>
<dbReference type="PANTHER" id="PTHR11795">
    <property type="entry name" value="BRANCHED-CHAIN AMINO ACID TRANSPORT SYSTEM PERMEASE PROTEIN LIVH"/>
    <property type="match status" value="1"/>
</dbReference>
<evidence type="ECO:0000313" key="10">
    <source>
        <dbReference type="EMBL" id="BAL56035.1"/>
    </source>
</evidence>
<proteinExistence type="inferred from homology"/>
<feature type="transmembrane region" description="Helical" evidence="9">
    <location>
        <begin position="12"/>
        <end position="29"/>
    </location>
</feature>
<dbReference type="GO" id="GO:0005886">
    <property type="term" value="C:plasma membrane"/>
    <property type="evidence" value="ECO:0007669"/>
    <property type="project" value="UniProtKB-SubCell"/>
</dbReference>
<comment type="similarity">
    <text evidence="8">Belongs to the binding-protein-dependent transport system permease family. LivHM subfamily.</text>
</comment>
<keyword evidence="5" id="KW-0029">Amino-acid transport</keyword>
<evidence type="ECO:0000256" key="1">
    <source>
        <dbReference type="ARBA" id="ARBA00004651"/>
    </source>
</evidence>
<dbReference type="InterPro" id="IPR001851">
    <property type="entry name" value="ABC_transp_permease"/>
</dbReference>
<dbReference type="Pfam" id="PF02653">
    <property type="entry name" value="BPD_transp_2"/>
    <property type="match status" value="1"/>
</dbReference>
<dbReference type="CDD" id="cd06582">
    <property type="entry name" value="TM_PBP1_LivH_like"/>
    <property type="match status" value="1"/>
</dbReference>
<evidence type="ECO:0000256" key="8">
    <source>
        <dbReference type="ARBA" id="ARBA00037998"/>
    </source>
</evidence>
<sequence length="293" mass="30285">MELLGRQLAGGLAAGALYGLMALGLVLIYKASEVVNFGHGDMAAFSTFIAFTLWVLWEWPVPLALGGTLVLAALLGVVVERGVLRLARQRHAPGLALVVATLGVSQVLNGVIGAVWGRQVKSLPSLVVGPPLRLGEIVLTREQVFNLGLGLALAGALFIFFRFTDVGIALRAVAQNPMAAQLMGVSVDHMLTVTWGLGAMLGAVAGVLITPATFLEPDTMNAVLIRAFAAAVLGGVTSLPGAVVGGLVLGVLENLVAGYIATELKTVFAFSLIVVVLAVRPAGLLGQVIARKV</sequence>
<keyword evidence="4 9" id="KW-0812">Transmembrane</keyword>
<dbReference type="GO" id="GO:0022857">
    <property type="term" value="F:transmembrane transporter activity"/>
    <property type="evidence" value="ECO:0007669"/>
    <property type="project" value="InterPro"/>
</dbReference>
<comment type="subcellular location">
    <subcellularLocation>
        <location evidence="1">Cell membrane</location>
        <topology evidence="1">Multi-pass membrane protein</topology>
    </subcellularLocation>
</comment>
<dbReference type="PANTHER" id="PTHR11795:SF451">
    <property type="entry name" value="ABC TRANSPORTER PERMEASE PROTEIN"/>
    <property type="match status" value="1"/>
</dbReference>